<dbReference type="CDD" id="cd00037">
    <property type="entry name" value="CLECT"/>
    <property type="match status" value="2"/>
</dbReference>
<dbReference type="InterPro" id="IPR016187">
    <property type="entry name" value="CTDL_fold"/>
</dbReference>
<dbReference type="SMART" id="SM00034">
    <property type="entry name" value="CLECT"/>
    <property type="match status" value="2"/>
</dbReference>
<keyword evidence="2" id="KW-0732">Signal</keyword>
<evidence type="ECO:0000256" key="2">
    <source>
        <dbReference type="SAM" id="SignalP"/>
    </source>
</evidence>
<protein>
    <submittedName>
        <fullName evidence="3">Uncharacterized protein</fullName>
    </submittedName>
</protein>
<feature type="region of interest" description="Disordered" evidence="1">
    <location>
        <begin position="213"/>
        <end position="272"/>
    </location>
</feature>
<dbReference type="Gene3D" id="3.10.100.10">
    <property type="entry name" value="Mannose-Binding Protein A, subunit A"/>
    <property type="match status" value="2"/>
</dbReference>
<feature type="chain" id="PRO_5044348130" evidence="2">
    <location>
        <begin position="20"/>
        <end position="846"/>
    </location>
</feature>
<evidence type="ECO:0000256" key="1">
    <source>
        <dbReference type="SAM" id="MobiDB-lite"/>
    </source>
</evidence>
<name>A0A7R8WCS5_9CRUS</name>
<evidence type="ECO:0000313" key="3">
    <source>
        <dbReference type="EMBL" id="CAD7229270.1"/>
    </source>
</evidence>
<dbReference type="Pfam" id="PF00059">
    <property type="entry name" value="Lectin_C"/>
    <property type="match status" value="2"/>
</dbReference>
<sequence length="846" mass="96820">MNFCISVLCAVELAALTYAAMNLVSIGKYTKLPEKTCSNILGTKVMKSLIRCGGACEAKDSCQAYSWDAKEKICTLCDGEPLQQIQPDHNLYYRQEIPGSTMAFESSTLTPIEDTASTTSAAADLSTSASTSDTVPTFSITAPQITIANHHVYYGFIYYRANHSIHHNYYGFIYYRANHSIHHNYYGFIYYRANHSIHHNYYGSIYYRANHSNHHPTTPDTTSTTDPSTTEPTTPTTTSTTDPSTTEPTTPTTTSTTDPSTTEPTTPTTTANHSRHNLYYGFIYYRANHSIHHIYYGSIYKANDSTHNLYYGFIYYRANHSRHNLYYGSIYYRANHSRHNLYYGSIYYRANHSNHHICYGSIDYRTNHPNHHIYYGSIYYRANHPNHHIYYGSIYYRANDSNHHIYYGSIYYRANHPNHHIYYGSIYYRANHLNHHIYYGSIYYRANHLNHHIYYGSIYYRVNHSNHHIYYGSIYYRANHSNHQNSLSPCVLGILHNGICYTKLSGTKSWHGGVQACKDLGGDMISVASQEEVDFLQGWSDAPSEFWIGIKYNATTGRRSWTDGSPYSFEMFKEGLLFDVDPQTAGNQRVFMKSKEQYWERKADGSEEKGIICKSLAVDGSVCQTSSGITRRLRNGICYTLLHTLKTWVNGETYCRGLGGHLLSVTSQDELEFLHLENNFPEYGINELWLGLRYNATSIGLKYWTDGSPYTFDAFLSGLNGTKTARKRRRQEGKIMGKDKVIQKTPITQENKRNNLTRTQYIYSATGGRHSFSTVQLEPDTLSLRRNWNRTPFVYGATGGGDLCVLRSWKRDILVYGVTPLCTAQLEPDIFVYGAIRAGHLCLRSN</sequence>
<dbReference type="AlphaFoldDB" id="A0A7R8WCS5"/>
<dbReference type="PROSITE" id="PS50041">
    <property type="entry name" value="C_TYPE_LECTIN_2"/>
    <property type="match status" value="2"/>
</dbReference>
<dbReference type="OrthoDB" id="441660at2759"/>
<accession>A0A7R8WCS5</accession>
<dbReference type="SUPFAM" id="SSF56436">
    <property type="entry name" value="C-type lectin-like"/>
    <property type="match status" value="2"/>
</dbReference>
<dbReference type="InterPro" id="IPR050111">
    <property type="entry name" value="C-type_lectin/snaclec_domain"/>
</dbReference>
<gene>
    <name evidence="3" type="ORF">CTOB1V02_LOCUS7143</name>
</gene>
<dbReference type="PANTHER" id="PTHR22803">
    <property type="entry name" value="MANNOSE, PHOSPHOLIPASE, LECTIN RECEPTOR RELATED"/>
    <property type="match status" value="1"/>
</dbReference>
<dbReference type="InterPro" id="IPR016186">
    <property type="entry name" value="C-type_lectin-like/link_sf"/>
</dbReference>
<feature type="signal peptide" evidence="2">
    <location>
        <begin position="1"/>
        <end position="19"/>
    </location>
</feature>
<dbReference type="InterPro" id="IPR001304">
    <property type="entry name" value="C-type_lectin-like"/>
</dbReference>
<reference evidence="3" key="1">
    <citation type="submission" date="2020-11" db="EMBL/GenBank/DDBJ databases">
        <authorList>
            <person name="Tran Van P."/>
        </authorList>
    </citation>
    <scope>NUCLEOTIDE SEQUENCE</scope>
</reference>
<organism evidence="3">
    <name type="scientific">Cyprideis torosa</name>
    <dbReference type="NCBI Taxonomy" id="163714"/>
    <lineage>
        <taxon>Eukaryota</taxon>
        <taxon>Metazoa</taxon>
        <taxon>Ecdysozoa</taxon>
        <taxon>Arthropoda</taxon>
        <taxon>Crustacea</taxon>
        <taxon>Oligostraca</taxon>
        <taxon>Ostracoda</taxon>
        <taxon>Podocopa</taxon>
        <taxon>Podocopida</taxon>
        <taxon>Cytherocopina</taxon>
        <taxon>Cytheroidea</taxon>
        <taxon>Cytherideidae</taxon>
        <taxon>Cyprideis</taxon>
    </lineage>
</organism>
<feature type="compositionally biased region" description="Low complexity" evidence="1">
    <location>
        <begin position="216"/>
        <end position="270"/>
    </location>
</feature>
<proteinExistence type="predicted"/>
<dbReference type="EMBL" id="OB661967">
    <property type="protein sequence ID" value="CAD7229270.1"/>
    <property type="molecule type" value="Genomic_DNA"/>
</dbReference>